<dbReference type="GeneID" id="99790604"/>
<dbReference type="EMBL" id="VZOJ01000009">
    <property type="protein sequence ID" value="KAB0643747.1"/>
    <property type="molecule type" value="Genomic_DNA"/>
</dbReference>
<evidence type="ECO:0000313" key="2">
    <source>
        <dbReference type="EMBL" id="VWB71112.1"/>
    </source>
</evidence>
<reference evidence="2 4" key="2">
    <citation type="submission" date="2019-09" db="EMBL/GenBank/DDBJ databases">
        <authorList>
            <person name="Depoorter E."/>
        </authorList>
    </citation>
    <scope>NUCLEOTIDE SEQUENCE [LARGE SCALE GENOMIC DNA]</scope>
    <source>
        <strain evidence="2">LMG 24064</strain>
    </source>
</reference>
<proteinExistence type="predicted"/>
<gene>
    <name evidence="2" type="ORF">BLA24064_03329</name>
    <name evidence="1" type="ORF">F7R21_06070</name>
</gene>
<dbReference type="EMBL" id="CABVPL010000022">
    <property type="protein sequence ID" value="VWB71112.1"/>
    <property type="molecule type" value="Genomic_DNA"/>
</dbReference>
<dbReference type="AlphaFoldDB" id="A0A6H9T7K5"/>
<organism evidence="1 3">
    <name type="scientific">Burkholderia latens</name>
    <dbReference type="NCBI Taxonomy" id="488446"/>
    <lineage>
        <taxon>Bacteria</taxon>
        <taxon>Pseudomonadati</taxon>
        <taxon>Pseudomonadota</taxon>
        <taxon>Betaproteobacteria</taxon>
        <taxon>Burkholderiales</taxon>
        <taxon>Burkholderiaceae</taxon>
        <taxon>Burkholderia</taxon>
        <taxon>Burkholderia cepacia complex</taxon>
    </lineage>
</organism>
<evidence type="ECO:0000313" key="3">
    <source>
        <dbReference type="Proteomes" id="UP000430232"/>
    </source>
</evidence>
<accession>A0A6H9T7K5</accession>
<evidence type="ECO:0000313" key="1">
    <source>
        <dbReference type="EMBL" id="KAB0643747.1"/>
    </source>
</evidence>
<evidence type="ECO:0008006" key="5">
    <source>
        <dbReference type="Google" id="ProtNLM"/>
    </source>
</evidence>
<dbReference type="RefSeq" id="WP_151063412.1">
    <property type="nucleotide sequence ID" value="NZ_CABVPL010000022.1"/>
</dbReference>
<name>A0A6H9T7K5_9BURK</name>
<sequence>MRTQDIRLDAGQSHFAWFDKGSQVIVRDGALAITLPQAGLDWLPDAPQSVRRVLGEGECLTIETAGHVALSASGARPADATVVEPAVRRGGFAAWRTWVHRISARLFSERRVREQS</sequence>
<dbReference type="Proteomes" id="UP000494222">
    <property type="component" value="Unassembled WGS sequence"/>
</dbReference>
<dbReference type="OrthoDB" id="9007689at2"/>
<evidence type="ECO:0000313" key="4">
    <source>
        <dbReference type="Proteomes" id="UP000494222"/>
    </source>
</evidence>
<protein>
    <recommendedName>
        <fullName evidence="5">DUF2917 domain-containing protein</fullName>
    </recommendedName>
</protein>
<reference evidence="1 3" key="1">
    <citation type="submission" date="2019-09" db="EMBL/GenBank/DDBJ databases">
        <title>Draft genome sequences of 48 bacterial type strains from the CCUG.</title>
        <authorList>
            <person name="Tunovic T."/>
            <person name="Pineiro-Iglesias B."/>
            <person name="Unosson C."/>
            <person name="Inganas E."/>
            <person name="Ohlen M."/>
            <person name="Cardew S."/>
            <person name="Jensie-Markopoulos S."/>
            <person name="Salva-Serra F."/>
            <person name="Jaen-Luchoro D."/>
            <person name="Karlsson R."/>
            <person name="Svensson-Stadler L."/>
            <person name="Chun J."/>
            <person name="Moore E."/>
        </authorList>
    </citation>
    <scope>NUCLEOTIDE SEQUENCE [LARGE SCALE GENOMIC DNA]</scope>
    <source>
        <strain evidence="1 3">CCUG 54555</strain>
    </source>
</reference>
<keyword evidence="3" id="KW-1185">Reference proteome</keyword>
<dbReference type="Proteomes" id="UP000430232">
    <property type="component" value="Unassembled WGS sequence"/>
</dbReference>